<gene>
    <name evidence="1" type="ORF">BDV95DRAFT_153883</name>
</gene>
<dbReference type="AlphaFoldDB" id="A0A7C8IIU0"/>
<proteinExistence type="predicted"/>
<comment type="caution">
    <text evidence="1">The sequence shown here is derived from an EMBL/GenBank/DDBJ whole genome shotgun (WGS) entry which is preliminary data.</text>
</comment>
<dbReference type="EMBL" id="JAADJZ010000002">
    <property type="protein sequence ID" value="KAF2877632.1"/>
    <property type="molecule type" value="Genomic_DNA"/>
</dbReference>
<evidence type="ECO:0000313" key="1">
    <source>
        <dbReference type="EMBL" id="KAF2877632.1"/>
    </source>
</evidence>
<accession>A0A7C8IIU0</accession>
<keyword evidence="2" id="KW-1185">Reference proteome</keyword>
<reference evidence="1 2" key="1">
    <citation type="submission" date="2020-01" db="EMBL/GenBank/DDBJ databases">
        <authorList>
            <consortium name="DOE Joint Genome Institute"/>
            <person name="Haridas S."/>
            <person name="Albert R."/>
            <person name="Binder M."/>
            <person name="Bloem J."/>
            <person name="Labutti K."/>
            <person name="Salamov A."/>
            <person name="Andreopoulos B."/>
            <person name="Baker S.E."/>
            <person name="Barry K."/>
            <person name="Bills G."/>
            <person name="Bluhm B.H."/>
            <person name="Cannon C."/>
            <person name="Castanera R."/>
            <person name="Culley D.E."/>
            <person name="Daum C."/>
            <person name="Ezra D."/>
            <person name="Gonzalez J.B."/>
            <person name="Henrissat B."/>
            <person name="Kuo A."/>
            <person name="Liang C."/>
            <person name="Lipzen A."/>
            <person name="Lutzoni F."/>
            <person name="Magnuson J."/>
            <person name="Mondo S."/>
            <person name="Nolan M."/>
            <person name="Ohm R."/>
            <person name="Pangilinan J."/>
            <person name="Park H.-J.H."/>
            <person name="Ramirez L."/>
            <person name="Alfaro M."/>
            <person name="Sun H."/>
            <person name="Tritt A."/>
            <person name="Yoshinaga Y."/>
            <person name="Zwiers L.-H.L."/>
            <person name="Turgeon B.G."/>
            <person name="Goodwin S.B."/>
            <person name="Spatafora J.W."/>
            <person name="Crous P.W."/>
            <person name="Grigoriev I.V."/>
        </authorList>
    </citation>
    <scope>NUCLEOTIDE SEQUENCE [LARGE SCALE GENOMIC DNA]</scope>
    <source>
        <strain evidence="1 2">CBS 611.86</strain>
    </source>
</reference>
<sequence>MAAYYQVICTNSHIVFLAAFPSSQRPRIRCIMNAVTPSESRNSLPVARHLTPSIPLQLLPFTPHAEDLHNLVGRGSLLATSQCIRLALCSMTLALASIVIGHRSTQYPPPSHFHQVLMTQPSYYASSSSFPACSFVRSRTASFNSPRLYVHRLVSTNQAA</sequence>
<protein>
    <submittedName>
        <fullName evidence="1">Uncharacterized protein</fullName>
    </submittedName>
</protein>
<organism evidence="1 2">
    <name type="scientific">Massariosphaeria phaeospora</name>
    <dbReference type="NCBI Taxonomy" id="100035"/>
    <lineage>
        <taxon>Eukaryota</taxon>
        <taxon>Fungi</taxon>
        <taxon>Dikarya</taxon>
        <taxon>Ascomycota</taxon>
        <taxon>Pezizomycotina</taxon>
        <taxon>Dothideomycetes</taxon>
        <taxon>Pleosporomycetidae</taxon>
        <taxon>Pleosporales</taxon>
        <taxon>Pleosporales incertae sedis</taxon>
        <taxon>Massariosphaeria</taxon>
    </lineage>
</organism>
<evidence type="ECO:0000313" key="2">
    <source>
        <dbReference type="Proteomes" id="UP000481861"/>
    </source>
</evidence>
<dbReference type="Proteomes" id="UP000481861">
    <property type="component" value="Unassembled WGS sequence"/>
</dbReference>
<name>A0A7C8IIU0_9PLEO</name>